<evidence type="ECO:0000313" key="5">
    <source>
        <dbReference type="Proteomes" id="UP000000562"/>
    </source>
</evidence>
<dbReference type="PANTHER" id="PTHR13799:SF14">
    <property type="entry name" value="GTP CYCLOHYDROLASE 1 TYPE 2 HOMOLOG"/>
    <property type="match status" value="1"/>
</dbReference>
<dbReference type="SUPFAM" id="SSF102705">
    <property type="entry name" value="NIF3 (NGG1p interacting factor 3)-like"/>
    <property type="match status" value="1"/>
</dbReference>
<evidence type="ECO:0000256" key="1">
    <source>
        <dbReference type="ARBA" id="ARBA00006964"/>
    </source>
</evidence>
<dbReference type="NCBIfam" id="TIGR00486">
    <property type="entry name" value="YbgI_SA1388"/>
    <property type="match status" value="1"/>
</dbReference>
<organism evidence="4 5">
    <name type="scientific">Wigglesworthia glossinidia brevipalpis</name>
    <dbReference type="NCBI Taxonomy" id="36870"/>
    <lineage>
        <taxon>Bacteria</taxon>
        <taxon>Pseudomonadati</taxon>
        <taxon>Pseudomonadota</taxon>
        <taxon>Gammaproteobacteria</taxon>
        <taxon>Enterobacterales</taxon>
        <taxon>Erwiniaceae</taxon>
        <taxon>Wigglesworthia</taxon>
    </lineage>
</organism>
<dbReference type="Proteomes" id="UP000000562">
    <property type="component" value="Chromosome"/>
</dbReference>
<dbReference type="GO" id="GO:0005737">
    <property type="term" value="C:cytoplasm"/>
    <property type="evidence" value="ECO:0007669"/>
    <property type="project" value="TreeGrafter"/>
</dbReference>
<feature type="binding site" evidence="3">
    <location>
        <position position="217"/>
    </location>
    <ligand>
        <name>a divalent metal cation</name>
        <dbReference type="ChEBI" id="CHEBI:60240"/>
        <label>1</label>
    </ligand>
</feature>
<dbReference type="InterPro" id="IPR036069">
    <property type="entry name" value="DUF34/NIF3_sf"/>
</dbReference>
<protein>
    <submittedName>
        <fullName evidence="4">YbgI protein</fullName>
    </submittedName>
</protein>
<feature type="binding site" evidence="3">
    <location>
        <position position="64"/>
    </location>
    <ligand>
        <name>a divalent metal cation</name>
        <dbReference type="ChEBI" id="CHEBI:60240"/>
        <label>2</label>
    </ligand>
</feature>
<dbReference type="OrthoDB" id="9800881at2"/>
<comment type="similarity">
    <text evidence="1">Belongs to the GTP cyclohydrolase I type 2/NIF3 family.</text>
</comment>
<keyword evidence="2 3" id="KW-0479">Metal-binding</keyword>
<feature type="binding site" evidence="3">
    <location>
        <position position="221"/>
    </location>
    <ligand>
        <name>a divalent metal cation</name>
        <dbReference type="ChEBI" id="CHEBI:60240"/>
        <label>1</label>
    </ligand>
</feature>
<dbReference type="Pfam" id="PF01784">
    <property type="entry name" value="DUF34_NIF3"/>
    <property type="match status" value="1"/>
</dbReference>
<evidence type="ECO:0000256" key="3">
    <source>
        <dbReference type="PIRSR" id="PIRSR602678-1"/>
    </source>
</evidence>
<keyword evidence="5" id="KW-1185">Reference proteome</keyword>
<dbReference type="InterPro" id="IPR002678">
    <property type="entry name" value="DUF34/NIF3"/>
</dbReference>
<feature type="binding site" evidence="3">
    <location>
        <position position="102"/>
    </location>
    <ligand>
        <name>a divalent metal cation</name>
        <dbReference type="ChEBI" id="CHEBI:60240"/>
        <label>1</label>
    </ligand>
</feature>
<sequence length="249" mass="28207">MENIFLENIINKKLINNSNIIDNAINGLQIKGKKLIKNIVIGVTLCQEIIDFALLKNADAIIVHHGIFCKNDTFPIFGTKKKRLKKIINNNINLYAWHLPLDIHPRLGNNAQLANILSIKIYKIINPCIFFGKIKNSVNGKQLKQLLQKKINKKVIHFTSNYLEKKIKNIGLCTGSGHKFFELAIEEGIDAFISGEASESTIYISKERNVDFYSAGHHATEKGGILALGKWLKQKHSLNIDFFDFENPI</sequence>
<evidence type="ECO:0000256" key="2">
    <source>
        <dbReference type="ARBA" id="ARBA00022723"/>
    </source>
</evidence>
<reference evidence="4 5" key="1">
    <citation type="journal article" date="2002" name="Nat. Genet.">
        <title>Genome sequence of the endocellular obligate symbiont of tsetse flies, Wigglesworthia glossinidia.</title>
        <authorList>
            <person name="Akman L."/>
            <person name="Yamashita A."/>
            <person name="Watanabe H."/>
            <person name="Oshima K."/>
            <person name="Shiba T."/>
            <person name="Hattori M."/>
            <person name="Aksoy S."/>
        </authorList>
    </citation>
    <scope>NUCLEOTIDE SEQUENCE [LARGE SCALE GENOMIC DNA]</scope>
</reference>
<dbReference type="AlphaFoldDB" id="Q8D2D0"/>
<dbReference type="PANTHER" id="PTHR13799">
    <property type="entry name" value="NGG1 INTERACTING FACTOR 3"/>
    <property type="match status" value="1"/>
</dbReference>
<feature type="binding site" evidence="3">
    <location>
        <position position="65"/>
    </location>
    <ligand>
        <name>a divalent metal cation</name>
        <dbReference type="ChEBI" id="CHEBI:60240"/>
        <label>1</label>
    </ligand>
</feature>
<proteinExistence type="inferred from homology"/>
<accession>Q8D2D0</accession>
<dbReference type="KEGG" id="wbr:ybgI"/>
<dbReference type="HOGENOM" id="CLU_037423_3_0_6"/>
<dbReference type="eggNOG" id="COG0327">
    <property type="taxonomic scope" value="Bacteria"/>
</dbReference>
<gene>
    <name evidence="4" type="primary">ybgI</name>
</gene>
<dbReference type="STRING" id="36870.gene:10368926"/>
<dbReference type="EMBL" id="BA000021">
    <property type="protein sequence ID" value="BAC24570.1"/>
    <property type="molecule type" value="Genomic_DNA"/>
</dbReference>
<dbReference type="GO" id="GO:0046872">
    <property type="term" value="F:metal ion binding"/>
    <property type="evidence" value="ECO:0007669"/>
    <property type="project" value="UniProtKB-KW"/>
</dbReference>
<name>Q8D2D0_WIGBR</name>
<evidence type="ECO:0000313" key="4">
    <source>
        <dbReference type="EMBL" id="BAC24570.1"/>
    </source>
</evidence>
<dbReference type="Gene3D" id="3.40.1390.30">
    <property type="entry name" value="NIF3 (NGG1p interacting factor 3)-like"/>
    <property type="match status" value="2"/>
</dbReference>